<reference evidence="3 4" key="1">
    <citation type="submission" date="2023-01" db="EMBL/GenBank/DDBJ databases">
        <title>Vibrio sp. KJ40-1 sp.nov, isolated from marine algae.</title>
        <authorList>
            <person name="Butt M."/>
            <person name="Kim J.M.J."/>
            <person name="Jeon C.O.C."/>
        </authorList>
    </citation>
    <scope>NUCLEOTIDE SEQUENCE [LARGE SCALE GENOMIC DNA]</scope>
    <source>
        <strain evidence="3 4">KJ40-1</strain>
    </source>
</reference>
<feature type="domain" description="Glycosyl transferase family 1" evidence="1">
    <location>
        <begin position="180"/>
        <end position="350"/>
    </location>
</feature>
<dbReference type="PANTHER" id="PTHR12526">
    <property type="entry name" value="GLYCOSYLTRANSFERASE"/>
    <property type="match status" value="1"/>
</dbReference>
<dbReference type="RefSeq" id="WP_272132198.1">
    <property type="nucleotide sequence ID" value="NZ_JAQLOI010000001.1"/>
</dbReference>
<dbReference type="EMBL" id="JAQLOI010000001">
    <property type="protein sequence ID" value="MDB1122447.1"/>
    <property type="molecule type" value="Genomic_DNA"/>
</dbReference>
<dbReference type="SUPFAM" id="SSF53756">
    <property type="entry name" value="UDP-Glycosyltransferase/glycogen phosphorylase"/>
    <property type="match status" value="1"/>
</dbReference>
<proteinExistence type="predicted"/>
<dbReference type="Proteomes" id="UP001210678">
    <property type="component" value="Unassembled WGS sequence"/>
</dbReference>
<dbReference type="Gene3D" id="3.40.50.2000">
    <property type="entry name" value="Glycogen Phosphorylase B"/>
    <property type="match status" value="2"/>
</dbReference>
<keyword evidence="4" id="KW-1185">Reference proteome</keyword>
<dbReference type="CDD" id="cd03801">
    <property type="entry name" value="GT4_PimA-like"/>
    <property type="match status" value="1"/>
</dbReference>
<feature type="domain" description="Glycosyltransferase subfamily 4-like N-terminal" evidence="2">
    <location>
        <begin position="16"/>
        <end position="166"/>
    </location>
</feature>
<evidence type="ECO:0000313" key="3">
    <source>
        <dbReference type="EMBL" id="MDB1122447.1"/>
    </source>
</evidence>
<accession>A0ABT4YM13</accession>
<dbReference type="Pfam" id="PF13439">
    <property type="entry name" value="Glyco_transf_4"/>
    <property type="match status" value="1"/>
</dbReference>
<protein>
    <submittedName>
        <fullName evidence="3">Glycosyltransferase family 4 protein</fullName>
    </submittedName>
</protein>
<dbReference type="InterPro" id="IPR001296">
    <property type="entry name" value="Glyco_trans_1"/>
</dbReference>
<evidence type="ECO:0000259" key="2">
    <source>
        <dbReference type="Pfam" id="PF13439"/>
    </source>
</evidence>
<name>A0ABT4YM13_9VIBR</name>
<evidence type="ECO:0000313" key="4">
    <source>
        <dbReference type="Proteomes" id="UP001210678"/>
    </source>
</evidence>
<gene>
    <name evidence="3" type="ORF">PGX00_01270</name>
</gene>
<evidence type="ECO:0000259" key="1">
    <source>
        <dbReference type="Pfam" id="PF00534"/>
    </source>
</evidence>
<dbReference type="InterPro" id="IPR028098">
    <property type="entry name" value="Glyco_trans_4-like_N"/>
</dbReference>
<organism evidence="3 4">
    <name type="scientific">Vibrio algarum</name>
    <dbReference type="NCBI Taxonomy" id="3020714"/>
    <lineage>
        <taxon>Bacteria</taxon>
        <taxon>Pseudomonadati</taxon>
        <taxon>Pseudomonadota</taxon>
        <taxon>Gammaproteobacteria</taxon>
        <taxon>Vibrionales</taxon>
        <taxon>Vibrionaceae</taxon>
        <taxon>Vibrio</taxon>
    </lineage>
</organism>
<dbReference type="Pfam" id="PF00534">
    <property type="entry name" value="Glycos_transf_1"/>
    <property type="match status" value="1"/>
</dbReference>
<comment type="caution">
    <text evidence="3">The sequence shown here is derived from an EMBL/GenBank/DDBJ whole genome shotgun (WGS) entry which is preliminary data.</text>
</comment>
<sequence>MNTPKAILHICLSKGWGGLEMYPIRVGKECLERGYQVYGLCVSGTRVAKGMADVGLETYQVESKGKLIFSEILKINRWLKERNIEVIHCHKSGDILISALLNILTSRRTLFTEHMGVTRPKKDFYHKWVYSHVDQVLSISDETLKRNLKALPVPENKIERLWLGTDIPDQPIKDPGLIAETKKTLHIPESATVVGTIGRICNGKGQRELIQAFQLIANKFEDVHLLIVGGLSESEGADPQYTIEMKKLASESEYQDRIHLAGFQKDTPAMFSVMDIVCLPYFNEAFGLTAIEAMAAEKAIVAADTGALPEILEDSALLCDPKSPIAISEAIKTYLLKPELKSSNSQRSRERAKKNFQWNAIFLS</sequence>